<name>A0A1B2E1T2_9BACL</name>
<gene>
    <name evidence="1" type="ORF">BBD41_15375</name>
</gene>
<evidence type="ECO:0000313" key="1">
    <source>
        <dbReference type="EMBL" id="ANY73847.1"/>
    </source>
</evidence>
<protein>
    <submittedName>
        <fullName evidence="1">Nucleotide pyrophosphatase</fullName>
    </submittedName>
</protein>
<dbReference type="KEGG" id="pib:BBD41_15375"/>
<dbReference type="SUPFAM" id="SSF53649">
    <property type="entry name" value="Alkaline phosphatase-like"/>
    <property type="match status" value="1"/>
</dbReference>
<dbReference type="EMBL" id="CP016809">
    <property type="protein sequence ID" value="ANY73847.1"/>
    <property type="molecule type" value="Genomic_DNA"/>
</dbReference>
<dbReference type="PANTHER" id="PTHR10151">
    <property type="entry name" value="ECTONUCLEOTIDE PYROPHOSPHATASE/PHOSPHODIESTERASE"/>
    <property type="match status" value="1"/>
</dbReference>
<dbReference type="RefSeq" id="WP_099478113.1">
    <property type="nucleotide sequence ID" value="NZ_CP016809.1"/>
</dbReference>
<accession>A0A1B2E1T2</accession>
<proteinExistence type="predicted"/>
<organism evidence="1">
    <name type="scientific">Paenibacillus ihbetae</name>
    <dbReference type="NCBI Taxonomy" id="1870820"/>
    <lineage>
        <taxon>Bacteria</taxon>
        <taxon>Bacillati</taxon>
        <taxon>Bacillota</taxon>
        <taxon>Bacilli</taxon>
        <taxon>Bacillales</taxon>
        <taxon>Paenibacillaceae</taxon>
        <taxon>Paenibacillus</taxon>
    </lineage>
</organism>
<dbReference type="PANTHER" id="PTHR10151:SF120">
    <property type="entry name" value="BIS(5'-ADENOSYL)-TRIPHOSPHATASE"/>
    <property type="match status" value="1"/>
</dbReference>
<dbReference type="Gene3D" id="3.40.720.10">
    <property type="entry name" value="Alkaline Phosphatase, subunit A"/>
    <property type="match status" value="1"/>
</dbReference>
<dbReference type="AlphaFoldDB" id="A0A1B2E1T2"/>
<dbReference type="InterPro" id="IPR017850">
    <property type="entry name" value="Alkaline_phosphatase_core_sf"/>
</dbReference>
<dbReference type="GO" id="GO:0016787">
    <property type="term" value="F:hydrolase activity"/>
    <property type="evidence" value="ECO:0007669"/>
    <property type="project" value="UniProtKB-ARBA"/>
</dbReference>
<reference evidence="1" key="1">
    <citation type="submission" date="2016-08" db="EMBL/GenBank/DDBJ databases">
        <title>Complete Genome Seqeunce of Paenibacillus sp. nov. IHBB 9852 from high altitute lake of Indian trans-Himalayas.</title>
        <authorList>
            <person name="Kiran S."/>
            <person name="Swarnkar M.K."/>
            <person name="Rana A."/>
            <person name="Tewari R."/>
            <person name="Gulati A."/>
        </authorList>
    </citation>
    <scope>NUCLEOTIDE SEQUENCE [LARGE SCALE GENOMIC DNA]</scope>
    <source>
        <strain evidence="1">IHBB 9852</strain>
    </source>
</reference>
<sequence length="271" mass="29440">MAQRVVILGIDGAGGFIRQADAPHLHALLQSGAYTYEARTVYPSISAECWGSLLYGLSPDRHGFNNDKAIHLQTPADFPYASLFKLARRKWPDAPLSSFSCWEPINRGIIENNLGVHMESMPDPELAEAIAAYIHRHPDFKLMFIQLDHPDAAGHQHGFGTSGQLAQIAVTDQYAHRILGALREEGLLEDTWVITVTDHGGGGAHSHDHGSDHAMDMTITWGITGPAVNAGPIQTPVGIMDTAAVTAHVLDLPAQDYWEGTIPEGLFLSNL</sequence>
<dbReference type="Pfam" id="PF01663">
    <property type="entry name" value="Phosphodiest"/>
    <property type="match status" value="2"/>
</dbReference>
<dbReference type="InterPro" id="IPR002591">
    <property type="entry name" value="Phosphodiest/P_Trfase"/>
</dbReference>